<organism evidence="1 2">
    <name type="scientific">Nostoc flagelliforme CCNUN1</name>
    <dbReference type="NCBI Taxonomy" id="2038116"/>
    <lineage>
        <taxon>Bacteria</taxon>
        <taxon>Bacillati</taxon>
        <taxon>Cyanobacteriota</taxon>
        <taxon>Cyanophyceae</taxon>
        <taxon>Nostocales</taxon>
        <taxon>Nostocaceae</taxon>
        <taxon>Nostoc</taxon>
    </lineage>
</organism>
<dbReference type="Proteomes" id="UP000232003">
    <property type="component" value="Chromosome"/>
</dbReference>
<proteinExistence type="predicted"/>
<protein>
    <recommendedName>
        <fullName evidence="3">Transposase</fullName>
    </recommendedName>
</protein>
<evidence type="ECO:0000313" key="1">
    <source>
        <dbReference type="EMBL" id="AUB40175.1"/>
    </source>
</evidence>
<dbReference type="KEGG" id="nfl:COO91_06181"/>
<gene>
    <name evidence="1" type="ORF">COO91_06181</name>
</gene>
<keyword evidence="2" id="KW-1185">Reference proteome</keyword>
<sequence>MKRELQSGVVSDVFDGLRLHIFNCFYRGRQRAVRAYEKLPSFKIGLLPILIP</sequence>
<accession>A0A2K8SZJ1</accession>
<reference evidence="1 2" key="1">
    <citation type="submission" date="2017-11" db="EMBL/GenBank/DDBJ databases">
        <title>Complete genome of a free-living desiccation-tolerant cyanobacterium and its photosynthetic adaptation to extreme terrestrial habitat.</title>
        <authorList>
            <person name="Shang J."/>
        </authorList>
    </citation>
    <scope>NUCLEOTIDE SEQUENCE [LARGE SCALE GENOMIC DNA]</scope>
    <source>
        <strain evidence="1 2">CCNUN1</strain>
    </source>
</reference>
<dbReference type="EMBL" id="CP024785">
    <property type="protein sequence ID" value="AUB40175.1"/>
    <property type="molecule type" value="Genomic_DNA"/>
</dbReference>
<evidence type="ECO:0008006" key="3">
    <source>
        <dbReference type="Google" id="ProtNLM"/>
    </source>
</evidence>
<name>A0A2K8SZJ1_9NOSO</name>
<dbReference type="AlphaFoldDB" id="A0A2K8SZJ1"/>
<evidence type="ECO:0000313" key="2">
    <source>
        <dbReference type="Proteomes" id="UP000232003"/>
    </source>
</evidence>